<dbReference type="PANTHER" id="PTHR30629:SF2">
    <property type="entry name" value="PROPHAGE INTEGRASE INTS-RELATED"/>
    <property type="match status" value="1"/>
</dbReference>
<keyword evidence="2" id="KW-0229">DNA integration</keyword>
<proteinExistence type="inferred from homology"/>
<protein>
    <recommendedName>
        <fullName evidence="5">Integrase DNA-binding domain-containing protein</fullName>
    </recommendedName>
</protein>
<evidence type="ECO:0000313" key="6">
    <source>
        <dbReference type="EMBL" id="SDM57211.1"/>
    </source>
</evidence>
<comment type="similarity">
    <text evidence="1">Belongs to the 'phage' integrase family.</text>
</comment>
<dbReference type="AlphaFoldDB" id="A0A1G9UB81"/>
<dbReference type="InterPro" id="IPR011010">
    <property type="entry name" value="DNA_brk_join_enz"/>
</dbReference>
<dbReference type="OrthoDB" id="8133343at2"/>
<dbReference type="STRING" id="582672.SAMN05216360_102476"/>
<dbReference type="GO" id="GO:0015074">
    <property type="term" value="P:DNA integration"/>
    <property type="evidence" value="ECO:0007669"/>
    <property type="project" value="UniProtKB-KW"/>
</dbReference>
<dbReference type="GO" id="GO:0003677">
    <property type="term" value="F:DNA binding"/>
    <property type="evidence" value="ECO:0007669"/>
    <property type="project" value="InterPro"/>
</dbReference>
<dbReference type="SUPFAM" id="SSF56349">
    <property type="entry name" value="DNA breaking-rejoining enzymes"/>
    <property type="match status" value="1"/>
</dbReference>
<evidence type="ECO:0000259" key="5">
    <source>
        <dbReference type="Pfam" id="PF13356"/>
    </source>
</evidence>
<evidence type="ECO:0000256" key="2">
    <source>
        <dbReference type="ARBA" id="ARBA00022908"/>
    </source>
</evidence>
<dbReference type="EMBL" id="FNHS01000002">
    <property type="protein sequence ID" value="SDM57211.1"/>
    <property type="molecule type" value="Genomic_DNA"/>
</dbReference>
<keyword evidence="7" id="KW-1185">Reference proteome</keyword>
<gene>
    <name evidence="6" type="ORF">SAMN05216360_102476</name>
</gene>
<dbReference type="Gene3D" id="3.30.160.390">
    <property type="entry name" value="Integrase, DNA-binding domain"/>
    <property type="match status" value="1"/>
</dbReference>
<dbReference type="Proteomes" id="UP000198704">
    <property type="component" value="Unassembled WGS sequence"/>
</dbReference>
<evidence type="ECO:0000256" key="4">
    <source>
        <dbReference type="SAM" id="MobiDB-lite"/>
    </source>
</evidence>
<name>A0A1G9UB81_9HYPH</name>
<dbReference type="InterPro" id="IPR050808">
    <property type="entry name" value="Phage_Integrase"/>
</dbReference>
<evidence type="ECO:0000256" key="1">
    <source>
        <dbReference type="ARBA" id="ARBA00008857"/>
    </source>
</evidence>
<organism evidence="6 7">
    <name type="scientific">Methylobacterium phyllostachyos</name>
    <dbReference type="NCBI Taxonomy" id="582672"/>
    <lineage>
        <taxon>Bacteria</taxon>
        <taxon>Pseudomonadati</taxon>
        <taxon>Pseudomonadota</taxon>
        <taxon>Alphaproteobacteria</taxon>
        <taxon>Hyphomicrobiales</taxon>
        <taxon>Methylobacteriaceae</taxon>
        <taxon>Methylobacterium</taxon>
    </lineage>
</organism>
<feature type="region of interest" description="Disordered" evidence="4">
    <location>
        <begin position="518"/>
        <end position="540"/>
    </location>
</feature>
<dbReference type="InterPro" id="IPR025166">
    <property type="entry name" value="Integrase_DNA_bind_dom"/>
</dbReference>
<keyword evidence="3" id="KW-0233">DNA recombination</keyword>
<dbReference type="InterPro" id="IPR013762">
    <property type="entry name" value="Integrase-like_cat_sf"/>
</dbReference>
<sequence length="554" mass="60493">MPENAGDCLNGAVTRGGVQGTEDFGLRSPRAARAGSMSVRLSKTHVDKALKDARDGTPAYDLIDSQQPGLLLRVGPRGARFAFKAIRFKQTLRLTLGSPPGLTLDEARSIVAEAQKLVANRTGMPDDKFLEAQFIRLGKVTARPSPPPRDPALVAERERSIADLPYWTWETARTEYLAEVRRTLREATWKDYSAKLGAPELAVLAGKAVRRVTEEDLAGVVFEVHQSGRETHAVNLAAALRPMWRWMWKPHIRTRSGIGIEGVGADMSKLAAPPKSSARKVRANGKVAGRYVATAPEIGTVLGVARAGILDPTVSLALELLVLTAQRRRPIVDARVEDFVPWTEQPGWGVWSMGPAHRKTADKRDDQSRHALPLPPALWQRIAPQLRACSERGLEHLFPQIRAWKLGDALGGHMNEAGLNHRLLDLGVKASPHDIRRGFSTHAQKTLRLPRDSVKMVMDHNEGISSDDVLEGHYTVDDRLDLKQPVMERWLAWCDEQAAAAAAGFAPLPELAAEISARRRAREKEGKAKSAAKAAAKKAADAAAAAEDDKALAA</sequence>
<dbReference type="Gene3D" id="1.10.443.10">
    <property type="entry name" value="Intergrase catalytic core"/>
    <property type="match status" value="1"/>
</dbReference>
<dbReference type="InterPro" id="IPR038488">
    <property type="entry name" value="Integrase_DNA-bd_sf"/>
</dbReference>
<dbReference type="Pfam" id="PF13356">
    <property type="entry name" value="Arm-DNA-bind_3"/>
    <property type="match status" value="1"/>
</dbReference>
<evidence type="ECO:0000256" key="3">
    <source>
        <dbReference type="ARBA" id="ARBA00023172"/>
    </source>
</evidence>
<dbReference type="PANTHER" id="PTHR30629">
    <property type="entry name" value="PROPHAGE INTEGRASE"/>
    <property type="match status" value="1"/>
</dbReference>
<reference evidence="7" key="1">
    <citation type="submission" date="2016-10" db="EMBL/GenBank/DDBJ databases">
        <authorList>
            <person name="Varghese N."/>
            <person name="Submissions S."/>
        </authorList>
    </citation>
    <scope>NUCLEOTIDE SEQUENCE [LARGE SCALE GENOMIC DNA]</scope>
    <source>
        <strain evidence="7">BL47</strain>
    </source>
</reference>
<feature type="domain" description="Integrase DNA-binding" evidence="5">
    <location>
        <begin position="41"/>
        <end position="120"/>
    </location>
</feature>
<evidence type="ECO:0000313" key="7">
    <source>
        <dbReference type="Proteomes" id="UP000198704"/>
    </source>
</evidence>
<accession>A0A1G9UB81</accession>
<dbReference type="GO" id="GO:0006310">
    <property type="term" value="P:DNA recombination"/>
    <property type="evidence" value="ECO:0007669"/>
    <property type="project" value="UniProtKB-KW"/>
</dbReference>